<dbReference type="STRING" id="50990.A0A4R5XFG8"/>
<proteinExistence type="inferred from homology"/>
<dbReference type="AlphaFoldDB" id="A0A4R5XFG8"/>
<name>A0A4R5XFG8_9AGAM</name>
<protein>
    <recommendedName>
        <fullName evidence="4">Caffeine-induced death protein 2</fullName>
    </recommendedName>
</protein>
<dbReference type="InterPro" id="IPR019171">
    <property type="entry name" value="MIX23"/>
</dbReference>
<dbReference type="GO" id="GO:0005758">
    <property type="term" value="C:mitochondrial intermembrane space"/>
    <property type="evidence" value="ECO:0007669"/>
    <property type="project" value="InterPro"/>
</dbReference>
<dbReference type="Pfam" id="PF09774">
    <property type="entry name" value="MIX23"/>
    <property type="match status" value="1"/>
</dbReference>
<evidence type="ECO:0000313" key="3">
    <source>
        <dbReference type="Proteomes" id="UP000294933"/>
    </source>
</evidence>
<dbReference type="Proteomes" id="UP000294933">
    <property type="component" value="Unassembled WGS sequence"/>
</dbReference>
<dbReference type="PANTHER" id="PTHR31905">
    <property type="entry name" value="COILED-COIL DOMAIN-CONTAINING PROTEIN 58"/>
    <property type="match status" value="1"/>
</dbReference>
<dbReference type="OrthoDB" id="5593818at2759"/>
<organism evidence="2 3">
    <name type="scientific">Rickenella mellea</name>
    <dbReference type="NCBI Taxonomy" id="50990"/>
    <lineage>
        <taxon>Eukaryota</taxon>
        <taxon>Fungi</taxon>
        <taxon>Dikarya</taxon>
        <taxon>Basidiomycota</taxon>
        <taxon>Agaricomycotina</taxon>
        <taxon>Agaricomycetes</taxon>
        <taxon>Hymenochaetales</taxon>
        <taxon>Rickenellaceae</taxon>
        <taxon>Rickenella</taxon>
    </lineage>
</organism>
<dbReference type="EMBL" id="ML170156">
    <property type="protein sequence ID" value="TDL29881.1"/>
    <property type="molecule type" value="Genomic_DNA"/>
</dbReference>
<evidence type="ECO:0008006" key="4">
    <source>
        <dbReference type="Google" id="ProtNLM"/>
    </source>
</evidence>
<evidence type="ECO:0000256" key="1">
    <source>
        <dbReference type="ARBA" id="ARBA00024204"/>
    </source>
</evidence>
<dbReference type="PANTHER" id="PTHR31905:SF2">
    <property type="entry name" value="PROTEIN MIX23"/>
    <property type="match status" value="1"/>
</dbReference>
<reference evidence="2 3" key="1">
    <citation type="submission" date="2018-06" db="EMBL/GenBank/DDBJ databases">
        <title>A transcriptomic atlas of mushroom development highlights an independent origin of complex multicellularity.</title>
        <authorList>
            <consortium name="DOE Joint Genome Institute"/>
            <person name="Krizsan K."/>
            <person name="Almasi E."/>
            <person name="Merenyi Z."/>
            <person name="Sahu N."/>
            <person name="Viragh M."/>
            <person name="Koszo T."/>
            <person name="Mondo S."/>
            <person name="Kiss B."/>
            <person name="Balint B."/>
            <person name="Kues U."/>
            <person name="Barry K."/>
            <person name="Hegedus J.C."/>
            <person name="Henrissat B."/>
            <person name="Johnson J."/>
            <person name="Lipzen A."/>
            <person name="Ohm R."/>
            <person name="Nagy I."/>
            <person name="Pangilinan J."/>
            <person name="Yan J."/>
            <person name="Xiong Y."/>
            <person name="Grigoriev I.V."/>
            <person name="Hibbett D.S."/>
            <person name="Nagy L.G."/>
        </authorList>
    </citation>
    <scope>NUCLEOTIDE SEQUENCE [LARGE SCALE GENOMIC DNA]</scope>
    <source>
        <strain evidence="2 3">SZMC22713</strain>
    </source>
</reference>
<accession>A0A4R5XFG8</accession>
<keyword evidence="3" id="KW-1185">Reference proteome</keyword>
<gene>
    <name evidence="2" type="ORF">BD410DRAFT_710329</name>
</gene>
<evidence type="ECO:0000313" key="2">
    <source>
        <dbReference type="EMBL" id="TDL29881.1"/>
    </source>
</evidence>
<sequence length="196" mass="22868">MPSPKQPLLGSLAVQSPQVNPRIIHVTTETCHNLSLFKELMKEYRKLDDSVTMRLNRTVAQFRDRDRLGAEGNPQDEACAYFWKELVNNWQRRTDIIQYCVNAVGKTIEEKQESVGDRTKLDADQKYAFAATYSEEVKRNQIRNELTVETIVRQRSLDGTFSLPLIQTFKNRCRFFEPPITDVEARKWWDAAQRGR</sequence>
<comment type="similarity">
    <text evidence="1">Belongs to the MIX23 family.</text>
</comment>
<dbReference type="VEuPathDB" id="FungiDB:BD410DRAFT_710329"/>